<gene>
    <name evidence="12" type="primary">Prdm9-002</name>
</gene>
<keyword evidence="3" id="KW-0677">Repeat</keyword>
<dbReference type="FunFam" id="3.30.160.60:FF:000446">
    <property type="entry name" value="Zinc finger protein"/>
    <property type="match status" value="2"/>
</dbReference>
<evidence type="ECO:0000256" key="7">
    <source>
        <dbReference type="ARBA" id="ARBA00023163"/>
    </source>
</evidence>
<keyword evidence="6" id="KW-0805">Transcription regulation</keyword>
<feature type="domain" description="C2H2-type" evidence="10">
    <location>
        <begin position="222"/>
        <end position="249"/>
    </location>
</feature>
<sequence length="332" mass="38936">MGKKNRARLTCPKEINIRQSGVFPDGKGAWCNRDLPADTTFQTYEGLIHSENDFDGSAKGYLWVMYEKGTFSHYIDGSDVRYSNWLRYIRLARKEEEHNVSVVQHINQLDFQLCKPVKKGDELLAWYGKRYAEHLGIPTEYKQKIAENKKLLKPQICLDDYSSCKKCDKMFINDVALNRHMKWKHPDRSVVKRHKCPWCDYSTDNVGNLKRHERTHTNEKPFQCEICQKRFLQFGHLKTHALIHSGVKPHKCKVCGKCFTLLGNLQRHHKTVHEKSSEYLCQICGEKFGRAGHLKRHIRIHTGEKPYSCKYCKKKFSDSSNLRSHERNHNKT</sequence>
<feature type="domain" description="C2H2-type" evidence="10">
    <location>
        <begin position="162"/>
        <end position="190"/>
    </location>
</feature>
<organism evidence="12">
    <name type="scientific">Phallusia mammillata</name>
    <dbReference type="NCBI Taxonomy" id="59560"/>
    <lineage>
        <taxon>Eukaryota</taxon>
        <taxon>Metazoa</taxon>
        <taxon>Chordata</taxon>
        <taxon>Tunicata</taxon>
        <taxon>Ascidiacea</taxon>
        <taxon>Phlebobranchia</taxon>
        <taxon>Ascidiidae</taxon>
        <taxon>Phallusia</taxon>
    </lineage>
</organism>
<dbReference type="GO" id="GO:0005634">
    <property type="term" value="C:nucleus"/>
    <property type="evidence" value="ECO:0007669"/>
    <property type="project" value="UniProtKB-SubCell"/>
</dbReference>
<evidence type="ECO:0000256" key="8">
    <source>
        <dbReference type="ARBA" id="ARBA00023242"/>
    </source>
</evidence>
<evidence type="ECO:0000256" key="3">
    <source>
        <dbReference type="ARBA" id="ARBA00022737"/>
    </source>
</evidence>
<dbReference type="Pfam" id="PF00096">
    <property type="entry name" value="zf-C2H2"/>
    <property type="match status" value="5"/>
</dbReference>
<keyword evidence="12" id="KW-0489">Methyltransferase</keyword>
<dbReference type="InterPro" id="IPR050331">
    <property type="entry name" value="Zinc_finger"/>
</dbReference>
<dbReference type="Gene3D" id="2.170.270.10">
    <property type="entry name" value="SET domain"/>
    <property type="match status" value="1"/>
</dbReference>
<dbReference type="SMART" id="SM00355">
    <property type="entry name" value="ZnF_C2H2"/>
    <property type="match status" value="6"/>
</dbReference>
<keyword evidence="4 9" id="KW-0863">Zinc-finger</keyword>
<dbReference type="GO" id="GO:0008270">
    <property type="term" value="F:zinc ion binding"/>
    <property type="evidence" value="ECO:0007669"/>
    <property type="project" value="UniProtKB-KW"/>
</dbReference>
<evidence type="ECO:0000256" key="1">
    <source>
        <dbReference type="ARBA" id="ARBA00004123"/>
    </source>
</evidence>
<feature type="domain" description="C2H2-type" evidence="10">
    <location>
        <begin position="307"/>
        <end position="332"/>
    </location>
</feature>
<feature type="domain" description="SET" evidence="11">
    <location>
        <begin position="13"/>
        <end position="128"/>
    </location>
</feature>
<dbReference type="InterPro" id="IPR046341">
    <property type="entry name" value="SET_dom_sf"/>
</dbReference>
<dbReference type="PROSITE" id="PS00028">
    <property type="entry name" value="ZINC_FINGER_C2H2_1"/>
    <property type="match status" value="5"/>
</dbReference>
<reference evidence="12" key="1">
    <citation type="submission" date="2020-04" db="EMBL/GenBank/DDBJ databases">
        <authorList>
            <person name="Neveu A P."/>
        </authorList>
    </citation>
    <scope>NUCLEOTIDE SEQUENCE</scope>
    <source>
        <tissue evidence="12">Whole embryo</tissue>
    </source>
</reference>
<dbReference type="PROSITE" id="PS50280">
    <property type="entry name" value="SET"/>
    <property type="match status" value="1"/>
</dbReference>
<dbReference type="FunFam" id="3.30.160.60:FF:000538">
    <property type="entry name" value="zinc finger protein 853"/>
    <property type="match status" value="1"/>
</dbReference>
<keyword evidence="5" id="KW-0862">Zinc</keyword>
<dbReference type="SMART" id="SM00317">
    <property type="entry name" value="SET"/>
    <property type="match status" value="1"/>
</dbReference>
<name>A0A6F9DQ66_9ASCI</name>
<protein>
    <submittedName>
        <fullName evidence="12">Histone-lysine N-methyltransferase PRDM9-like</fullName>
    </submittedName>
</protein>
<feature type="domain" description="C2H2-type" evidence="10">
    <location>
        <begin position="194"/>
        <end position="221"/>
    </location>
</feature>
<evidence type="ECO:0000256" key="6">
    <source>
        <dbReference type="ARBA" id="ARBA00023015"/>
    </source>
</evidence>
<dbReference type="EMBL" id="LR789276">
    <property type="protein sequence ID" value="CAB3265138.1"/>
    <property type="molecule type" value="mRNA"/>
</dbReference>
<dbReference type="FunFam" id="3.30.160.60:FF:001289">
    <property type="entry name" value="Zinc finger protein 574"/>
    <property type="match status" value="1"/>
</dbReference>
<dbReference type="PANTHER" id="PTHR16515:SF66">
    <property type="entry name" value="C2H2-TYPE DOMAIN-CONTAINING PROTEIN"/>
    <property type="match status" value="1"/>
</dbReference>
<dbReference type="Pfam" id="PF21549">
    <property type="entry name" value="PRDM2_PR"/>
    <property type="match status" value="1"/>
</dbReference>
<keyword evidence="2" id="KW-0479">Metal-binding</keyword>
<feature type="domain" description="C2H2-type" evidence="10">
    <location>
        <begin position="279"/>
        <end position="306"/>
    </location>
</feature>
<evidence type="ECO:0000256" key="2">
    <source>
        <dbReference type="ARBA" id="ARBA00022723"/>
    </source>
</evidence>
<dbReference type="FunFam" id="3.30.160.60:FF:001498">
    <property type="entry name" value="Zinc finger protein 404"/>
    <property type="match status" value="1"/>
</dbReference>
<dbReference type="GO" id="GO:0006357">
    <property type="term" value="P:regulation of transcription by RNA polymerase II"/>
    <property type="evidence" value="ECO:0007669"/>
    <property type="project" value="UniProtKB-ARBA"/>
</dbReference>
<dbReference type="InterPro" id="IPR036236">
    <property type="entry name" value="Znf_C2H2_sf"/>
</dbReference>
<dbReference type="InterPro" id="IPR013087">
    <property type="entry name" value="Znf_C2H2_type"/>
</dbReference>
<comment type="subcellular location">
    <subcellularLocation>
        <location evidence="1">Nucleus</location>
    </subcellularLocation>
</comment>
<proteinExistence type="evidence at transcript level"/>
<dbReference type="AlphaFoldDB" id="A0A6F9DQ66"/>
<evidence type="ECO:0000259" key="10">
    <source>
        <dbReference type="PROSITE" id="PS50157"/>
    </source>
</evidence>
<evidence type="ECO:0000256" key="5">
    <source>
        <dbReference type="ARBA" id="ARBA00022833"/>
    </source>
</evidence>
<keyword evidence="12" id="KW-0808">Transferase</keyword>
<dbReference type="SUPFAM" id="SSF82199">
    <property type="entry name" value="SET domain"/>
    <property type="match status" value="1"/>
</dbReference>
<dbReference type="Gene3D" id="3.30.160.60">
    <property type="entry name" value="Classic Zinc Finger"/>
    <property type="match status" value="5"/>
</dbReference>
<evidence type="ECO:0000256" key="4">
    <source>
        <dbReference type="ARBA" id="ARBA00022771"/>
    </source>
</evidence>
<dbReference type="PANTHER" id="PTHR16515">
    <property type="entry name" value="PR DOMAIN ZINC FINGER PROTEIN"/>
    <property type="match status" value="1"/>
</dbReference>
<accession>A0A6F9DQ66</accession>
<dbReference type="PROSITE" id="PS50157">
    <property type="entry name" value="ZINC_FINGER_C2H2_2"/>
    <property type="match status" value="6"/>
</dbReference>
<feature type="domain" description="C2H2-type" evidence="10">
    <location>
        <begin position="250"/>
        <end position="278"/>
    </location>
</feature>
<dbReference type="SUPFAM" id="SSF57667">
    <property type="entry name" value="beta-beta-alpha zinc fingers"/>
    <property type="match status" value="3"/>
</dbReference>
<keyword evidence="7" id="KW-0804">Transcription</keyword>
<evidence type="ECO:0000256" key="9">
    <source>
        <dbReference type="PROSITE-ProRule" id="PRU00042"/>
    </source>
</evidence>
<dbReference type="GO" id="GO:0032259">
    <property type="term" value="P:methylation"/>
    <property type="evidence" value="ECO:0007669"/>
    <property type="project" value="UniProtKB-KW"/>
</dbReference>
<evidence type="ECO:0000259" key="11">
    <source>
        <dbReference type="PROSITE" id="PS50280"/>
    </source>
</evidence>
<keyword evidence="8" id="KW-0539">Nucleus</keyword>
<dbReference type="InterPro" id="IPR001214">
    <property type="entry name" value="SET_dom"/>
</dbReference>
<dbReference type="GO" id="GO:0008168">
    <property type="term" value="F:methyltransferase activity"/>
    <property type="evidence" value="ECO:0007669"/>
    <property type="project" value="UniProtKB-KW"/>
</dbReference>
<evidence type="ECO:0000313" key="12">
    <source>
        <dbReference type="EMBL" id="CAB3265138.1"/>
    </source>
</evidence>